<evidence type="ECO:0000313" key="2">
    <source>
        <dbReference type="Proteomes" id="UP001637618"/>
    </source>
</evidence>
<comment type="caution">
    <text evidence="1">The sequence shown here is derived from an EMBL/GenBank/DDBJ whole genome shotgun (WGS) entry which is preliminary data.</text>
</comment>
<protein>
    <submittedName>
        <fullName evidence="1">Exonuclease SbcCD subunit D C-terminal domain-containing protein</fullName>
    </submittedName>
</protein>
<keyword evidence="1" id="KW-0378">Hydrolase</keyword>
<gene>
    <name evidence="1" type="ORF">OOJ96_11225</name>
</gene>
<accession>A0ACC7PD91</accession>
<organism evidence="1 2">
    <name type="scientific">Pseudomonas imrae</name>
    <dbReference type="NCBI Taxonomy" id="2992837"/>
    <lineage>
        <taxon>Bacteria</taxon>
        <taxon>Pseudomonadati</taxon>
        <taxon>Pseudomonadota</taxon>
        <taxon>Gammaproteobacteria</taxon>
        <taxon>Pseudomonadales</taxon>
        <taxon>Pseudomonadaceae</taxon>
        <taxon>Pseudomonas</taxon>
    </lineage>
</organism>
<dbReference type="EMBL" id="JAPEQY010000007">
    <property type="protein sequence ID" value="MFO2477980.1"/>
    <property type="molecule type" value="Genomic_DNA"/>
</dbReference>
<sequence length="413" mass="46398">MRLFHTSDWHLGQNLHGQERDFEHACFLDWLLSQLHQQRPDVLLIAGDIFDTVNPPLKAQERLYDFIINAHEQTPELTIVMIAGNHDSGSRIELPAPLMRRLRTHALGRVLWLDDGQLDVERLLIPLPDKSGAVVGWCLALPFLRPAEVTGAQLGDDYLRGIAQVHEWLIDAANAKRQPGQALIAISHAHMAGGSVSEDSERSLIIGNAEALPASLFDASVSYVALGHLHKPQRVNGEERIRYCGSPIPLSFSEIDYQHQILDVQLDGETLVSVQTHLIPRAVNLQRLEAAPLAEILKQLADLPDVDLLAETQRQPWLEVRVRLDEPQPDLRQQVENALLGKAVRLVRIAAEYAGAGRREDDTQDQLIELDQLTPQELFSRTWLESYGNEVDEQTLKDFAVLLQEVQQEAEQS</sequence>
<dbReference type="Proteomes" id="UP001637618">
    <property type="component" value="Unassembled WGS sequence"/>
</dbReference>
<evidence type="ECO:0000313" key="1">
    <source>
        <dbReference type="EMBL" id="MFO2477980.1"/>
    </source>
</evidence>
<name>A0ACC7PD91_9PSED</name>
<keyword evidence="2" id="KW-1185">Reference proteome</keyword>
<proteinExistence type="predicted"/>
<keyword evidence="1" id="KW-0269">Exonuclease</keyword>
<reference evidence="1" key="1">
    <citation type="submission" date="2022-11" db="EMBL/GenBank/DDBJ databases">
        <title>Draft genome sequences of strains of Pseudomonas imrae sp. nov.</title>
        <authorList>
            <person name="Salva Serra F."/>
            <person name="Nimje P."/>
            <person name="Moore E.R.B."/>
            <person name="Marathe N.P."/>
        </authorList>
    </citation>
    <scope>NUCLEOTIDE SEQUENCE</scope>
    <source>
        <strain evidence="1">15FMM2</strain>
    </source>
</reference>
<keyword evidence="1" id="KW-0540">Nuclease</keyword>